<sequence length="124" mass="14099">MQQDYTVVKGEMPPERESSTCLYPSKPCDNPRAKKYNGQLHKFCQFHRDKANFHQRHLEFKRMSTQENNPSAVGGNIPMQPPGPPLLPRQPTSVAKAGEDEEDFELDEEDIRLIEEVASASIES</sequence>
<feature type="compositionally biased region" description="Pro residues" evidence="1">
    <location>
        <begin position="79"/>
        <end position="88"/>
    </location>
</feature>
<evidence type="ECO:0000256" key="1">
    <source>
        <dbReference type="SAM" id="MobiDB-lite"/>
    </source>
</evidence>
<keyword evidence="3" id="KW-1185">Reference proteome</keyword>
<evidence type="ECO:0000313" key="3">
    <source>
        <dbReference type="Proteomes" id="UP000694044"/>
    </source>
</evidence>
<accession>A0A8T1WJH6</accession>
<comment type="caution">
    <text evidence="2">The sequence shown here is derived from an EMBL/GenBank/DDBJ whole genome shotgun (WGS) entry which is preliminary data.</text>
</comment>
<reference evidence="2" key="1">
    <citation type="submission" date="2021-02" db="EMBL/GenBank/DDBJ databases">
        <authorList>
            <person name="Palmer J.M."/>
        </authorList>
    </citation>
    <scope>NUCLEOTIDE SEQUENCE</scope>
    <source>
        <strain evidence="2">SCRP734</strain>
    </source>
</reference>
<dbReference type="AlphaFoldDB" id="A0A8T1WJH6"/>
<name>A0A8T1WJH6_9STRA</name>
<dbReference type="OrthoDB" id="160528at2759"/>
<dbReference type="EMBL" id="JAGDFM010000004">
    <property type="protein sequence ID" value="KAG7393351.1"/>
    <property type="molecule type" value="Genomic_DNA"/>
</dbReference>
<proteinExistence type="predicted"/>
<feature type="region of interest" description="Disordered" evidence="1">
    <location>
        <begin position="65"/>
        <end position="105"/>
    </location>
</feature>
<dbReference type="Proteomes" id="UP000694044">
    <property type="component" value="Unassembled WGS sequence"/>
</dbReference>
<organism evidence="2 3">
    <name type="scientific">Phytophthora pseudosyringae</name>
    <dbReference type="NCBI Taxonomy" id="221518"/>
    <lineage>
        <taxon>Eukaryota</taxon>
        <taxon>Sar</taxon>
        <taxon>Stramenopiles</taxon>
        <taxon>Oomycota</taxon>
        <taxon>Peronosporomycetes</taxon>
        <taxon>Peronosporales</taxon>
        <taxon>Peronosporaceae</taxon>
        <taxon>Phytophthora</taxon>
    </lineage>
</organism>
<protein>
    <submittedName>
        <fullName evidence="2">Uncharacterized protein</fullName>
    </submittedName>
</protein>
<gene>
    <name evidence="2" type="ORF">PHYPSEUDO_009555</name>
</gene>
<evidence type="ECO:0000313" key="2">
    <source>
        <dbReference type="EMBL" id="KAG7393351.1"/>
    </source>
</evidence>